<dbReference type="RefSeq" id="WP_089000850.1">
    <property type="nucleotide sequence ID" value="NZ_LT607733.1"/>
</dbReference>
<evidence type="ECO:0000313" key="4">
    <source>
        <dbReference type="EMBL" id="SCG17046.1"/>
    </source>
</evidence>
<feature type="domain" description="AMP-binding enzyme C-terminal" evidence="3">
    <location>
        <begin position="322"/>
        <end position="394"/>
    </location>
</feature>
<keyword evidence="5" id="KW-1185">Reference proteome</keyword>
<comment type="similarity">
    <text evidence="1">Belongs to the ATP-dependent AMP-binding enzyme family.</text>
</comment>
<dbReference type="Pfam" id="PF00501">
    <property type="entry name" value="AMP-binding"/>
    <property type="match status" value="1"/>
</dbReference>
<dbReference type="InterPro" id="IPR025110">
    <property type="entry name" value="AMP-bd_C"/>
</dbReference>
<dbReference type="AlphaFoldDB" id="A0A1C5GD39"/>
<dbReference type="PANTHER" id="PTHR43201">
    <property type="entry name" value="ACYL-COA SYNTHETASE"/>
    <property type="match status" value="1"/>
</dbReference>
<dbReference type="GeneID" id="95803094"/>
<gene>
    <name evidence="4" type="ORF">GA0070610_3350</name>
</gene>
<dbReference type="InterPro" id="IPR045851">
    <property type="entry name" value="AMP-bd_C_sf"/>
</dbReference>
<dbReference type="Pfam" id="PF13193">
    <property type="entry name" value="AMP-binding_C"/>
    <property type="match status" value="1"/>
</dbReference>
<name>A0A1C5GD39_MICEH</name>
<dbReference type="Gene3D" id="3.30.300.30">
    <property type="match status" value="1"/>
</dbReference>
<dbReference type="GO" id="GO:0006631">
    <property type="term" value="P:fatty acid metabolic process"/>
    <property type="evidence" value="ECO:0007669"/>
    <property type="project" value="TreeGrafter"/>
</dbReference>
<proteinExistence type="inferred from homology"/>
<evidence type="ECO:0000313" key="5">
    <source>
        <dbReference type="Proteomes" id="UP000198251"/>
    </source>
</evidence>
<dbReference type="PANTHER" id="PTHR43201:SF8">
    <property type="entry name" value="ACYL-COA SYNTHETASE FAMILY MEMBER 3"/>
    <property type="match status" value="1"/>
</dbReference>
<dbReference type="InterPro" id="IPR000873">
    <property type="entry name" value="AMP-dep_synth/lig_dom"/>
</dbReference>
<protein>
    <submittedName>
        <fullName evidence="4">Acyl-CoA synthetase (AMP-forming)/AMP-acid ligase II</fullName>
    </submittedName>
</protein>
<organism evidence="4 5">
    <name type="scientific">Micromonospora echinofusca</name>
    <dbReference type="NCBI Taxonomy" id="47858"/>
    <lineage>
        <taxon>Bacteria</taxon>
        <taxon>Bacillati</taxon>
        <taxon>Actinomycetota</taxon>
        <taxon>Actinomycetes</taxon>
        <taxon>Micromonosporales</taxon>
        <taxon>Micromonosporaceae</taxon>
        <taxon>Micromonospora</taxon>
    </lineage>
</organism>
<evidence type="ECO:0000259" key="3">
    <source>
        <dbReference type="Pfam" id="PF13193"/>
    </source>
</evidence>
<dbReference type="GO" id="GO:0031956">
    <property type="term" value="F:medium-chain fatty acid-CoA ligase activity"/>
    <property type="evidence" value="ECO:0007669"/>
    <property type="project" value="TreeGrafter"/>
</dbReference>
<dbReference type="Gene3D" id="3.40.50.12780">
    <property type="entry name" value="N-terminal domain of ligase-like"/>
    <property type="match status" value="1"/>
</dbReference>
<reference evidence="4 5" key="1">
    <citation type="submission" date="2016-06" db="EMBL/GenBank/DDBJ databases">
        <authorList>
            <person name="Kjaerup R.B."/>
            <person name="Dalgaard T.S."/>
            <person name="Juul-Madsen H.R."/>
        </authorList>
    </citation>
    <scope>NUCLEOTIDE SEQUENCE [LARGE SCALE GENOMIC DNA]</scope>
    <source>
        <strain evidence="4 5">DSM 43913</strain>
    </source>
</reference>
<dbReference type="SUPFAM" id="SSF56801">
    <property type="entry name" value="Acetyl-CoA synthetase-like"/>
    <property type="match status" value="1"/>
</dbReference>
<evidence type="ECO:0000259" key="2">
    <source>
        <dbReference type="Pfam" id="PF00501"/>
    </source>
</evidence>
<sequence length="399" mass="41874">MPVTIHADPLAQRIVRLREAVAATGLRHLAVEVASGPDLVVALRALRPLDASVVVVGPTVTASALAELRPQAVLNVASGRIQPTEEGSRPSGAGQGGLWIFSSGTTGTPTPTYWPWPELTRGADWDTAHRDERWGIGYAPFTYAGVEAVSQALGRAASIDFLTPTDLAVGTGARYDVVAGTPSFWRMAALHRGTDEARPQVHTVSMGGEPVDAQLLRLIESAFAPQRVLQFYASTELGRIATVSDGLPGLPLSVLDGYGPTGKALTVRDGELLLSPAPGAPYLPTGDEAAIHGGRLHILGRRGEVINVGGVKVVPGHVARLLRELPDVVAVRVYPVRSSVLGAVVGADVVTPPGADRDLVVQRVKAHARRVLAPAEQPRRVTVVDQLPTAPSGKAARGE</sequence>
<evidence type="ECO:0000256" key="1">
    <source>
        <dbReference type="ARBA" id="ARBA00006432"/>
    </source>
</evidence>
<dbReference type="Proteomes" id="UP000198251">
    <property type="component" value="Chromosome I"/>
</dbReference>
<accession>A0A1C5GD39</accession>
<dbReference type="EMBL" id="LT607733">
    <property type="protein sequence ID" value="SCG17046.1"/>
    <property type="molecule type" value="Genomic_DNA"/>
</dbReference>
<dbReference type="InterPro" id="IPR042099">
    <property type="entry name" value="ANL_N_sf"/>
</dbReference>
<feature type="domain" description="AMP-dependent synthetase/ligase" evidence="2">
    <location>
        <begin position="87"/>
        <end position="243"/>
    </location>
</feature>
<keyword evidence="4" id="KW-0436">Ligase</keyword>